<keyword evidence="2" id="KW-1185">Reference proteome</keyword>
<dbReference type="Proteomes" id="UP001291653">
    <property type="component" value="Unassembled WGS sequence"/>
</dbReference>
<keyword evidence="1" id="KW-0067">ATP-binding</keyword>
<evidence type="ECO:0000313" key="2">
    <source>
        <dbReference type="Proteomes" id="UP001291653"/>
    </source>
</evidence>
<keyword evidence="1" id="KW-0547">Nucleotide-binding</keyword>
<accession>A0ABQ5NYL9</accession>
<dbReference type="GO" id="GO:0005524">
    <property type="term" value="F:ATP binding"/>
    <property type="evidence" value="ECO:0007669"/>
    <property type="project" value="UniProtKB-KW"/>
</dbReference>
<protein>
    <submittedName>
        <fullName evidence="1">ATP-binding protein</fullName>
    </submittedName>
</protein>
<dbReference type="InterPro" id="IPR027417">
    <property type="entry name" value="P-loop_NTPase"/>
</dbReference>
<dbReference type="EMBL" id="BSBI01000004">
    <property type="protein sequence ID" value="GLF95258.1"/>
    <property type="molecule type" value="Genomic_DNA"/>
</dbReference>
<reference evidence="1 2" key="1">
    <citation type="submission" date="2022-10" db="EMBL/GenBank/DDBJ databases">
        <title>Draft genome sequence of Streptomyces sp. YSPA8.</title>
        <authorList>
            <person name="Moriuchi R."/>
            <person name="Dohra H."/>
            <person name="Yamamura H."/>
            <person name="Kodani S."/>
        </authorList>
    </citation>
    <scope>NUCLEOTIDE SEQUENCE [LARGE SCALE GENOMIC DNA]</scope>
    <source>
        <strain evidence="1 2">YSPA8</strain>
    </source>
</reference>
<evidence type="ECO:0000313" key="1">
    <source>
        <dbReference type="EMBL" id="GLF95258.1"/>
    </source>
</evidence>
<name>A0ABQ5NYL9_9ACTN</name>
<comment type="caution">
    <text evidence="1">The sequence shown here is derived from an EMBL/GenBank/DDBJ whole genome shotgun (WGS) entry which is preliminary data.</text>
</comment>
<organism evidence="1 2">
    <name type="scientific">Streptomyces yaizuensis</name>
    <dbReference type="NCBI Taxonomy" id="2989713"/>
    <lineage>
        <taxon>Bacteria</taxon>
        <taxon>Bacillati</taxon>
        <taxon>Actinomycetota</taxon>
        <taxon>Actinomycetes</taxon>
        <taxon>Kitasatosporales</taxon>
        <taxon>Streptomycetaceae</taxon>
        <taxon>Streptomyces</taxon>
    </lineage>
</organism>
<dbReference type="SUPFAM" id="SSF52540">
    <property type="entry name" value="P-loop containing nucleoside triphosphate hydrolases"/>
    <property type="match status" value="1"/>
</dbReference>
<proteinExistence type="predicted"/>
<gene>
    <name evidence="1" type="ORF">SYYSPA8_13195</name>
</gene>
<dbReference type="RefSeq" id="WP_323447304.1">
    <property type="nucleotide sequence ID" value="NZ_BSBI01000004.1"/>
</dbReference>
<sequence length="1103" mass="122211">MSTDTTSRSAALMGALALAAHYFRRKDADGNVVATFRDAAFFAHRRPQAWDRWPLLPLTERRLYRQVTQLMPDEWSDPRRFRSAVLAFLGLLAPDAEGEDGSGGTIVMAGEDVHRAEAVLLKVGGDFLGYAERATGPFFTFGKRPRAAPFAGPGTWKTRTTYLGPQHGITSRDITFRETPLFRKAPGHEALPHLTTAPAAPRMAPPVEELKTVAQWLSSRHTTVAYLRDVLDTFLKRLKSRSGTLEELELVTGLLRILNAPTGSGKTVLVRVMASWAALNGKRLALGLTDVRATLNMAWDINNDLAWLYETGKLDQPAYCAPLMSAAGMHRRAMDYAALTPSTRITEWELRGQRDISHLAYGCAQRRLMDPPGLYPPGKENCLTLTSPEADSTHACPFLPVCDKFRPVYEAASAAVMVTNHANLLEGTLRTGAVIDGQEWRGQIRGTAGVSALELALRSYDALVIDEIDAFQTTAIGACTSELVLASRKRTSVLRETDEDARRLPTANQEQILAPVSHARLMVEFLLLWLGSRALKLNPGNEAQTPGGSSRDNDGWRLAHSRDREILRLLFPQQTPEPDSIPQHLHRFLEHLMPELWSAPDGDQPDPPTNTVDWPGVQRALAALIASRGENYLDLVQQSLHELLRESVPDGNRRAALINLLATRTVLRELDASLDHLRRQATTLIHTNLASVRKILDVLNKSTVATLYPLSALGRSISGYQIRGLEARESEAELLSRSFEGDPHTFVSELGGLTALMVAGVQRPVLGLSATAFFPQAVQEHVHAPVAWWLPDTRPRSIVTRATPVIDPSLGDGGEPLRVGGIWAEKKPAVLRDLGRLLYEQQLSRRLARLEKKKDEDRARVILTANSYEQCAYIAHGLAQAEGLRHRICLLVKDHRRRDYEEHLPQHVRRMVREELEQFPEHGQILVAPLAVIARGLNIVVGTRSAVSEIFLCVRPVLSIEDTEWIHGSVNAAGINALHACCGDDPMLGIEAAHLAAWKQLRRILQSPSRFSQMAHELQEELIAGLLVQLVQLAGRARRGETDMILHIVDHSLHDTKFSADLATIIRRIHDNWTSEQRSTMNELYGQALNAFLSYAGVPDTGQ</sequence>